<feature type="domain" description="DUF2341" evidence="1">
    <location>
        <begin position="214"/>
        <end position="277"/>
    </location>
</feature>
<dbReference type="Proteomes" id="UP000280417">
    <property type="component" value="Unassembled WGS sequence"/>
</dbReference>
<protein>
    <recommendedName>
        <fullName evidence="1">DUF2341 domain-containing protein</fullName>
    </recommendedName>
</protein>
<evidence type="ECO:0000313" key="3">
    <source>
        <dbReference type="Proteomes" id="UP000280417"/>
    </source>
</evidence>
<dbReference type="EMBL" id="QMQA01000208">
    <property type="protein sequence ID" value="RLE11923.1"/>
    <property type="molecule type" value="Genomic_DNA"/>
</dbReference>
<organism evidence="2 3">
    <name type="scientific">Aerophobetes bacterium</name>
    <dbReference type="NCBI Taxonomy" id="2030807"/>
    <lineage>
        <taxon>Bacteria</taxon>
        <taxon>Candidatus Aerophobota</taxon>
    </lineage>
</organism>
<sequence>MGADVLDNYTLNGSGLGSLSIRDITNLSDNKYRISLSGSPSDGEVTLTINNITDLNENLLSEEVFTYQMDLTGPTVVATPTSGSKVDSLTQIDLQYSETVIGADVLNNYSLSGSGIGTLALSSVTEIGVNKYRLTLTGAPGDSQIVLTISNVYDGVGNALSGNTINYTGWWDTDWQYRRKLVFDNSGQTENLVDFPVLVKLNSSRIDYSSTQDNGEDIRFVDPDGTVLSYEIESWDESGASIVWVKVPQIDGGSTTDYIWMYYGNSSATDGQNAADV</sequence>
<name>A0A662DC70_UNCAE</name>
<dbReference type="Pfam" id="PF10102">
    <property type="entry name" value="DUF2341"/>
    <property type="match status" value="1"/>
</dbReference>
<evidence type="ECO:0000313" key="2">
    <source>
        <dbReference type="EMBL" id="RLE11923.1"/>
    </source>
</evidence>
<proteinExistence type="predicted"/>
<dbReference type="InterPro" id="IPR018765">
    <property type="entry name" value="DUF2341"/>
</dbReference>
<gene>
    <name evidence="2" type="ORF">DRJ04_07140</name>
</gene>
<comment type="caution">
    <text evidence="2">The sequence shown here is derived from an EMBL/GenBank/DDBJ whole genome shotgun (WGS) entry which is preliminary data.</text>
</comment>
<evidence type="ECO:0000259" key="1">
    <source>
        <dbReference type="Pfam" id="PF10102"/>
    </source>
</evidence>
<reference evidence="2 3" key="1">
    <citation type="submission" date="2018-06" db="EMBL/GenBank/DDBJ databases">
        <title>Extensive metabolic versatility and redundancy in microbially diverse, dynamic hydrothermal sediments.</title>
        <authorList>
            <person name="Dombrowski N."/>
            <person name="Teske A."/>
            <person name="Baker B.J."/>
        </authorList>
    </citation>
    <scope>NUCLEOTIDE SEQUENCE [LARGE SCALE GENOMIC DNA]</scope>
    <source>
        <strain evidence="2">B3_G15</strain>
    </source>
</reference>
<accession>A0A662DC70</accession>
<dbReference type="AlphaFoldDB" id="A0A662DC70"/>